<evidence type="ECO:0000256" key="1">
    <source>
        <dbReference type="ARBA" id="ARBA00004383"/>
    </source>
</evidence>
<dbReference type="Pfam" id="PF03544">
    <property type="entry name" value="TonB_C"/>
    <property type="match status" value="1"/>
</dbReference>
<evidence type="ECO:0000256" key="4">
    <source>
        <dbReference type="ARBA" id="ARBA00022475"/>
    </source>
</evidence>
<feature type="compositionally biased region" description="Basic residues" evidence="11">
    <location>
        <begin position="143"/>
        <end position="153"/>
    </location>
</feature>
<dbReference type="GO" id="GO:0015891">
    <property type="term" value="P:siderophore transport"/>
    <property type="evidence" value="ECO:0007669"/>
    <property type="project" value="InterPro"/>
</dbReference>
<comment type="function">
    <text evidence="10">Interacts with outer membrane receptor proteins that carry out high-affinity binding and energy dependent uptake into the periplasmic space of specific substrates. It could act to transduce energy from the cytoplasmic membrane to specific energy-requiring processes in the outer membrane, resulting in the release into the periplasm of ligands bound by these outer membrane proteins.</text>
</comment>
<feature type="domain" description="TonB C-terminal" evidence="12">
    <location>
        <begin position="207"/>
        <end position="298"/>
    </location>
</feature>
<comment type="similarity">
    <text evidence="2 10">Belongs to the TonB family.</text>
</comment>
<feature type="compositionally biased region" description="Polar residues" evidence="11">
    <location>
        <begin position="176"/>
        <end position="186"/>
    </location>
</feature>
<sequence>MTPGPPPPGVVQRGAARAMGGLSPAHSGRVPPDRTPHGLTLALLISAALHGFAAFLPPRAGTIQGRPQGAPLALELVSQHPTAVESTAARAGSTSLIEPAEPPSTSAAPLHSQDTRTPQIPSSQSQHEMAQPKPRPLAPPAHQTRHPPAHLRGPRVERRPPTRLHQANAGAMDRANPQQASQSGDSPVSAFASGTAPISRRAADERTYLQALAAAIARQQSYPEEARRLGHTGTVTLGLTIQGDGRLTGIQLIQGSGHRALDQAALNAVQQLGRFQPIPPLLHRSTWAIQIPIRFQLD</sequence>
<dbReference type="Proteomes" id="UP000502699">
    <property type="component" value="Chromosome"/>
</dbReference>
<evidence type="ECO:0000256" key="11">
    <source>
        <dbReference type="SAM" id="MobiDB-lite"/>
    </source>
</evidence>
<organism evidence="13 14">
    <name type="scientific">Caldichromatium japonicum</name>
    <dbReference type="NCBI Taxonomy" id="2699430"/>
    <lineage>
        <taxon>Bacteria</taxon>
        <taxon>Pseudomonadati</taxon>
        <taxon>Pseudomonadota</taxon>
        <taxon>Gammaproteobacteria</taxon>
        <taxon>Chromatiales</taxon>
        <taxon>Chromatiaceae</taxon>
        <taxon>Caldichromatium</taxon>
    </lineage>
</organism>
<dbReference type="GO" id="GO:0098797">
    <property type="term" value="C:plasma membrane protein complex"/>
    <property type="evidence" value="ECO:0007669"/>
    <property type="project" value="TreeGrafter"/>
</dbReference>
<keyword evidence="6" id="KW-0812">Transmembrane</keyword>
<keyword evidence="3 10" id="KW-0813">Transport</keyword>
<feature type="region of interest" description="Disordered" evidence="11">
    <location>
        <begin position="1"/>
        <end position="32"/>
    </location>
</feature>
<dbReference type="GO" id="GO:0031992">
    <property type="term" value="F:energy transducer activity"/>
    <property type="evidence" value="ECO:0007669"/>
    <property type="project" value="InterPro"/>
</dbReference>
<evidence type="ECO:0000313" key="14">
    <source>
        <dbReference type="Proteomes" id="UP000502699"/>
    </source>
</evidence>
<evidence type="ECO:0000313" key="13">
    <source>
        <dbReference type="EMBL" id="QIK38956.1"/>
    </source>
</evidence>
<dbReference type="InterPro" id="IPR003538">
    <property type="entry name" value="TonB"/>
</dbReference>
<dbReference type="PANTHER" id="PTHR33446">
    <property type="entry name" value="PROTEIN TONB-RELATED"/>
    <property type="match status" value="1"/>
</dbReference>
<dbReference type="NCBIfam" id="TIGR01352">
    <property type="entry name" value="tonB_Cterm"/>
    <property type="match status" value="1"/>
</dbReference>
<keyword evidence="14" id="KW-1185">Reference proteome</keyword>
<evidence type="ECO:0000256" key="10">
    <source>
        <dbReference type="RuleBase" id="RU362123"/>
    </source>
</evidence>
<evidence type="ECO:0000256" key="5">
    <source>
        <dbReference type="ARBA" id="ARBA00022519"/>
    </source>
</evidence>
<name>A0A6G7VGF1_9GAMM</name>
<accession>A0A6G7VGF1</accession>
<evidence type="ECO:0000256" key="9">
    <source>
        <dbReference type="ARBA" id="ARBA00023136"/>
    </source>
</evidence>
<gene>
    <name evidence="13" type="ORF">GWK36_14230</name>
</gene>
<dbReference type="Gene3D" id="3.30.1150.10">
    <property type="match status" value="1"/>
</dbReference>
<feature type="region of interest" description="Disordered" evidence="11">
    <location>
        <begin position="84"/>
        <end position="197"/>
    </location>
</feature>
<keyword evidence="5 10" id="KW-0997">Cell inner membrane</keyword>
<evidence type="ECO:0000256" key="3">
    <source>
        <dbReference type="ARBA" id="ARBA00022448"/>
    </source>
</evidence>
<dbReference type="InterPro" id="IPR006260">
    <property type="entry name" value="TonB/TolA_C"/>
</dbReference>
<dbReference type="PROSITE" id="PS52015">
    <property type="entry name" value="TONB_CTD"/>
    <property type="match status" value="1"/>
</dbReference>
<dbReference type="SUPFAM" id="SSF74653">
    <property type="entry name" value="TolA/TonB C-terminal domain"/>
    <property type="match status" value="1"/>
</dbReference>
<dbReference type="InterPro" id="IPR051045">
    <property type="entry name" value="TonB-dependent_transducer"/>
</dbReference>
<keyword evidence="8" id="KW-1133">Transmembrane helix</keyword>
<dbReference type="PANTHER" id="PTHR33446:SF2">
    <property type="entry name" value="PROTEIN TONB"/>
    <property type="match status" value="1"/>
</dbReference>
<feature type="compositionally biased region" description="Polar residues" evidence="11">
    <location>
        <begin position="115"/>
        <end position="128"/>
    </location>
</feature>
<reference evidence="14" key="1">
    <citation type="submission" date="2020-01" db="EMBL/GenBank/DDBJ databases">
        <title>Caldichromatium gen. nov., sp. nov., a thermophilic purple sulfur bacterium member of the family Chromatiaceae isolated from Nakabusa hot spring, Japan.</title>
        <authorList>
            <person name="Saini M.K."/>
            <person name="Hanada S."/>
            <person name="Tank M."/>
        </authorList>
    </citation>
    <scope>NUCLEOTIDE SEQUENCE [LARGE SCALE GENOMIC DNA]</scope>
    <source>
        <strain evidence="14">No.7</strain>
    </source>
</reference>
<proteinExistence type="inferred from homology"/>
<dbReference type="KEGG" id="cjap:GWK36_14230"/>
<keyword evidence="4 10" id="KW-1003">Cell membrane</keyword>
<dbReference type="GO" id="GO:0015031">
    <property type="term" value="P:protein transport"/>
    <property type="evidence" value="ECO:0007669"/>
    <property type="project" value="UniProtKB-UniRule"/>
</dbReference>
<dbReference type="PRINTS" id="PR01374">
    <property type="entry name" value="TONBPROTEIN"/>
</dbReference>
<evidence type="ECO:0000256" key="2">
    <source>
        <dbReference type="ARBA" id="ARBA00006555"/>
    </source>
</evidence>
<dbReference type="GO" id="GO:0055085">
    <property type="term" value="P:transmembrane transport"/>
    <property type="evidence" value="ECO:0007669"/>
    <property type="project" value="InterPro"/>
</dbReference>
<keyword evidence="10" id="KW-0735">Signal-anchor</keyword>
<protein>
    <recommendedName>
        <fullName evidence="10">Protein TonB</fullName>
    </recommendedName>
</protein>
<evidence type="ECO:0000256" key="8">
    <source>
        <dbReference type="ARBA" id="ARBA00022989"/>
    </source>
</evidence>
<dbReference type="EMBL" id="CP048029">
    <property type="protein sequence ID" value="QIK38956.1"/>
    <property type="molecule type" value="Genomic_DNA"/>
</dbReference>
<dbReference type="GO" id="GO:0030288">
    <property type="term" value="C:outer membrane-bounded periplasmic space"/>
    <property type="evidence" value="ECO:0007669"/>
    <property type="project" value="InterPro"/>
</dbReference>
<evidence type="ECO:0000256" key="6">
    <source>
        <dbReference type="ARBA" id="ARBA00022692"/>
    </source>
</evidence>
<evidence type="ECO:0000259" key="12">
    <source>
        <dbReference type="PROSITE" id="PS52015"/>
    </source>
</evidence>
<keyword evidence="9" id="KW-0472">Membrane</keyword>
<comment type="subcellular location">
    <subcellularLocation>
        <location evidence="1 10">Cell inner membrane</location>
        <topology evidence="1 10">Single-pass membrane protein</topology>
        <orientation evidence="1 10">Periplasmic side</orientation>
    </subcellularLocation>
</comment>
<dbReference type="RefSeq" id="WP_166272128.1">
    <property type="nucleotide sequence ID" value="NZ_CP048029.1"/>
</dbReference>
<keyword evidence="7 10" id="KW-0653">Protein transport</keyword>
<evidence type="ECO:0000256" key="7">
    <source>
        <dbReference type="ARBA" id="ARBA00022927"/>
    </source>
</evidence>
<dbReference type="InterPro" id="IPR037682">
    <property type="entry name" value="TonB_C"/>
</dbReference>
<dbReference type="AlphaFoldDB" id="A0A6G7VGF1"/>